<dbReference type="EMBL" id="JANKHO010000141">
    <property type="protein sequence ID" value="KAJ3514508.1"/>
    <property type="molecule type" value="Genomic_DNA"/>
</dbReference>
<feature type="region of interest" description="Disordered" evidence="1">
    <location>
        <begin position="446"/>
        <end position="476"/>
    </location>
</feature>
<evidence type="ECO:0000313" key="2">
    <source>
        <dbReference type="EMBL" id="KAJ3514508.1"/>
    </source>
</evidence>
<accession>A0A9W8K6S8</accession>
<feature type="compositionally biased region" description="Acidic residues" evidence="1">
    <location>
        <begin position="451"/>
        <end position="470"/>
    </location>
</feature>
<protein>
    <recommendedName>
        <fullName evidence="4">F-box domain-containing protein</fullName>
    </recommendedName>
</protein>
<reference evidence="2" key="1">
    <citation type="submission" date="2022-07" db="EMBL/GenBank/DDBJ databases">
        <title>Genome Sequence of Agrocybe chaxingu.</title>
        <authorList>
            <person name="Buettner E."/>
        </authorList>
    </citation>
    <scope>NUCLEOTIDE SEQUENCE</scope>
    <source>
        <strain evidence="2">MP-N11</strain>
    </source>
</reference>
<evidence type="ECO:0000256" key="1">
    <source>
        <dbReference type="SAM" id="MobiDB-lite"/>
    </source>
</evidence>
<gene>
    <name evidence="2" type="ORF">NLJ89_g2334</name>
</gene>
<dbReference type="Proteomes" id="UP001148786">
    <property type="component" value="Unassembled WGS sequence"/>
</dbReference>
<evidence type="ECO:0000313" key="3">
    <source>
        <dbReference type="Proteomes" id="UP001148786"/>
    </source>
</evidence>
<keyword evidence="3" id="KW-1185">Reference proteome</keyword>
<dbReference type="OrthoDB" id="10624196at2759"/>
<dbReference type="AlphaFoldDB" id="A0A9W8K6S8"/>
<comment type="caution">
    <text evidence="2">The sequence shown here is derived from an EMBL/GenBank/DDBJ whole genome shotgun (WGS) entry which is preliminary data.</text>
</comment>
<sequence>MAELNNPAIPTTLEAITELRAASWKELEEIESELEALENHKTLLKESVNVLRGRIRSLDGALSPFRRIPPDVLEIALHSLPFQPRIALNEAPLSLCQVSSTWRAVMLSSTTMWRELYFSIKDPKEFGRASIRIQEWFKRAGTRPPSFYLHIPFIINKFRTDFLLFMRSIFDSISSSARLALATPDPETCIPYFKDHFHFRRLESLVLKHVETTELPVPYGKGKNKNMKKKDFGTTFCELIVDQEIEILGPSFKRFFPWSQLSTLSIGHPIDLHQFAQILSTCPRLRQGTFCVVSDMPEEGEVEGFHHPVLEELSLLAVWPAGFLMMPSRMVLVAPSLLQLYASPSLKSVRIVTSEDIGYEDHICDGPLIHKGLESLGELVLLGRWHKAFPCARDLLKACVNLRHLEFASCHAKDVPELLQLLTSDTTLLPYLSTLVLYPPSFHRSDTGDGLSDDSDSEIDDNDNDNESEEDGRSMNFGFGDNWYEADTVTKHIVELVKVCCLPNIPPSERLQEIGAVLGILDVTDSDHEEQDFLDELAPYTSTGLRMIIMDAVRDVDPPYDHPTTKRLKEWKV</sequence>
<evidence type="ECO:0008006" key="4">
    <source>
        <dbReference type="Google" id="ProtNLM"/>
    </source>
</evidence>
<name>A0A9W8K6S8_9AGAR</name>
<proteinExistence type="predicted"/>
<organism evidence="2 3">
    <name type="scientific">Agrocybe chaxingu</name>
    <dbReference type="NCBI Taxonomy" id="84603"/>
    <lineage>
        <taxon>Eukaryota</taxon>
        <taxon>Fungi</taxon>
        <taxon>Dikarya</taxon>
        <taxon>Basidiomycota</taxon>
        <taxon>Agaricomycotina</taxon>
        <taxon>Agaricomycetes</taxon>
        <taxon>Agaricomycetidae</taxon>
        <taxon>Agaricales</taxon>
        <taxon>Agaricineae</taxon>
        <taxon>Strophariaceae</taxon>
        <taxon>Agrocybe</taxon>
    </lineage>
</organism>